<dbReference type="PROSITE" id="PS50157">
    <property type="entry name" value="ZINC_FINGER_C2H2_2"/>
    <property type="match status" value="1"/>
</dbReference>
<reference evidence="10" key="1">
    <citation type="submission" date="2013-05" db="EMBL/GenBank/DDBJ databases">
        <title>The Genome sequence of Mucor circinelloides f. circinelloides 1006PhL.</title>
        <authorList>
            <consortium name="The Broad Institute Genomics Platform"/>
            <person name="Cuomo C."/>
            <person name="Earl A."/>
            <person name="Findley K."/>
            <person name="Lee S.C."/>
            <person name="Walker B."/>
            <person name="Young S."/>
            <person name="Zeng Q."/>
            <person name="Gargeya S."/>
            <person name="Fitzgerald M."/>
            <person name="Haas B."/>
            <person name="Abouelleil A."/>
            <person name="Allen A.W."/>
            <person name="Alvarado L."/>
            <person name="Arachchi H.M."/>
            <person name="Berlin A.M."/>
            <person name="Chapman S.B."/>
            <person name="Gainer-Dewar J."/>
            <person name="Goldberg J."/>
            <person name="Griggs A."/>
            <person name="Gujja S."/>
            <person name="Hansen M."/>
            <person name="Howarth C."/>
            <person name="Imamovic A."/>
            <person name="Ireland A."/>
            <person name="Larimer J."/>
            <person name="McCowan C."/>
            <person name="Murphy C."/>
            <person name="Pearson M."/>
            <person name="Poon T.W."/>
            <person name="Priest M."/>
            <person name="Roberts A."/>
            <person name="Saif S."/>
            <person name="Shea T."/>
            <person name="Sisk P."/>
            <person name="Sykes S."/>
            <person name="Wortman J."/>
            <person name="Nusbaum C."/>
            <person name="Birren B."/>
        </authorList>
    </citation>
    <scope>NUCLEOTIDE SEQUENCE [LARGE SCALE GENOMIC DNA]</scope>
    <source>
        <strain evidence="10">1006PhL</strain>
    </source>
</reference>
<keyword evidence="6" id="KW-0539">Nucleus</keyword>
<keyword evidence="4 7" id="KW-0863">Zinc-finger</keyword>
<comment type="subcellular location">
    <subcellularLocation>
        <location evidence="1">Nucleus</location>
    </subcellularLocation>
</comment>
<dbReference type="STRING" id="1220926.S2JNP5"/>
<dbReference type="EMBL" id="KE123904">
    <property type="protein sequence ID" value="EPB91926.1"/>
    <property type="molecule type" value="Genomic_DNA"/>
</dbReference>
<dbReference type="PANTHER" id="PTHR24406">
    <property type="entry name" value="TRANSCRIPTIONAL REPRESSOR CTCFL-RELATED"/>
    <property type="match status" value="1"/>
</dbReference>
<evidence type="ECO:0000259" key="8">
    <source>
        <dbReference type="PROSITE" id="PS50157"/>
    </source>
</evidence>
<evidence type="ECO:0000256" key="6">
    <source>
        <dbReference type="ARBA" id="ARBA00023242"/>
    </source>
</evidence>
<evidence type="ECO:0000256" key="7">
    <source>
        <dbReference type="PROSITE-ProRule" id="PRU00042"/>
    </source>
</evidence>
<keyword evidence="5" id="KW-0862">Zinc</keyword>
<evidence type="ECO:0000256" key="1">
    <source>
        <dbReference type="ARBA" id="ARBA00004123"/>
    </source>
</evidence>
<dbReference type="eggNOG" id="ENOG502RMF7">
    <property type="taxonomic scope" value="Eukaryota"/>
</dbReference>
<keyword evidence="10" id="KW-1185">Reference proteome</keyword>
<dbReference type="GO" id="GO:0008270">
    <property type="term" value="F:zinc ion binding"/>
    <property type="evidence" value="ECO:0007669"/>
    <property type="project" value="UniProtKB-KW"/>
</dbReference>
<dbReference type="VEuPathDB" id="FungiDB:HMPREF1544_01220"/>
<evidence type="ECO:0000313" key="9">
    <source>
        <dbReference type="EMBL" id="EPB91926.1"/>
    </source>
</evidence>
<dbReference type="SMART" id="SM00355">
    <property type="entry name" value="ZnF_C2H2"/>
    <property type="match status" value="8"/>
</dbReference>
<evidence type="ECO:0000256" key="4">
    <source>
        <dbReference type="ARBA" id="ARBA00022771"/>
    </source>
</evidence>
<dbReference type="Pfam" id="PF12874">
    <property type="entry name" value="zf-met"/>
    <property type="match status" value="1"/>
</dbReference>
<name>S2JNP5_MUCC1</name>
<proteinExistence type="predicted"/>
<evidence type="ECO:0000256" key="3">
    <source>
        <dbReference type="ARBA" id="ARBA00022737"/>
    </source>
</evidence>
<dbReference type="Gene3D" id="3.30.160.60">
    <property type="entry name" value="Classic Zinc Finger"/>
    <property type="match status" value="3"/>
</dbReference>
<organism evidence="9 10">
    <name type="scientific">Mucor circinelloides f. circinelloides (strain 1006PhL)</name>
    <name type="common">Mucormycosis agent</name>
    <name type="synonym">Calyptromyces circinelloides</name>
    <dbReference type="NCBI Taxonomy" id="1220926"/>
    <lineage>
        <taxon>Eukaryota</taxon>
        <taxon>Fungi</taxon>
        <taxon>Fungi incertae sedis</taxon>
        <taxon>Mucoromycota</taxon>
        <taxon>Mucoromycotina</taxon>
        <taxon>Mucoromycetes</taxon>
        <taxon>Mucorales</taxon>
        <taxon>Mucorineae</taxon>
        <taxon>Mucoraceae</taxon>
        <taxon>Mucor</taxon>
    </lineage>
</organism>
<feature type="domain" description="C2H2-type" evidence="8">
    <location>
        <begin position="297"/>
        <end position="325"/>
    </location>
</feature>
<keyword evidence="3" id="KW-0677">Repeat</keyword>
<evidence type="ECO:0000313" key="10">
    <source>
        <dbReference type="Proteomes" id="UP000014254"/>
    </source>
</evidence>
<dbReference type="InterPro" id="IPR013087">
    <property type="entry name" value="Znf_C2H2_type"/>
</dbReference>
<gene>
    <name evidence="9" type="ORF">HMPREF1544_01220</name>
</gene>
<protein>
    <recommendedName>
        <fullName evidence="8">C2H2-type domain-containing protein</fullName>
    </recommendedName>
</protein>
<dbReference type="OMA" id="MSKHAIF"/>
<dbReference type="InterPro" id="IPR050888">
    <property type="entry name" value="ZnF_C2H2-type_TF"/>
</dbReference>
<evidence type="ECO:0000256" key="5">
    <source>
        <dbReference type="ARBA" id="ARBA00022833"/>
    </source>
</evidence>
<dbReference type="Proteomes" id="UP000014254">
    <property type="component" value="Unassembled WGS sequence"/>
</dbReference>
<sequence length="415" mass="48911">MKLRDRQKRVSNDIKQEDKKAVIDLINTPSSAPNESNAYSFNIKQEDTKNDSSFLQQDDGFEEGEDYHYGCDICNQRMPNLKSVLQHRNSTHNVKELRNRRIKDINMEPDVHDPNFYCRPCDANYKGRGKYRNHLRNVHFMVLKTIPKRTIPQNIILPDPDDPNQYCRACDHTYVQKSSYKQHCRYMHGMTSVKFGTAKSKPDGIADTYCKICDLRLASKSSYKIHLFSIHKIDWRQIYQNPENMPDVNDPNFYCCACERKLANKKGFKTHLILVHSIYPSTPKKIDLEPDTDDPNNNCRACEKNYISRSKYRNHLRLVHHIDLPPLKRNVNLGSLPDPNDPHHYCSVCKKPYKTRAKYRFHCRIAHFMLLDYHSISNPNATIDMNHPEHYCAQCEYYYVNKTCFREHLRRAHNI</sequence>
<accession>S2JNP5</accession>
<dbReference type="AlphaFoldDB" id="S2JNP5"/>
<evidence type="ECO:0000256" key="2">
    <source>
        <dbReference type="ARBA" id="ARBA00022723"/>
    </source>
</evidence>
<dbReference type="GO" id="GO:0005634">
    <property type="term" value="C:nucleus"/>
    <property type="evidence" value="ECO:0007669"/>
    <property type="project" value="UniProtKB-SubCell"/>
</dbReference>
<dbReference type="PROSITE" id="PS00028">
    <property type="entry name" value="ZINC_FINGER_C2H2_1"/>
    <property type="match status" value="7"/>
</dbReference>
<keyword evidence="2" id="KW-0479">Metal-binding</keyword>
<dbReference type="InParanoid" id="S2JNP5"/>
<dbReference type="OrthoDB" id="2202020at2759"/>